<accession>A0AAV7ALB1</accession>
<evidence type="ECO:0000313" key="1">
    <source>
        <dbReference type="EMBL" id="KAG8560792.1"/>
    </source>
</evidence>
<organism evidence="1 2">
    <name type="scientific">Engystomops pustulosus</name>
    <name type="common">Tungara frog</name>
    <name type="synonym">Physalaemus pustulosus</name>
    <dbReference type="NCBI Taxonomy" id="76066"/>
    <lineage>
        <taxon>Eukaryota</taxon>
        <taxon>Metazoa</taxon>
        <taxon>Chordata</taxon>
        <taxon>Craniata</taxon>
        <taxon>Vertebrata</taxon>
        <taxon>Euteleostomi</taxon>
        <taxon>Amphibia</taxon>
        <taxon>Batrachia</taxon>
        <taxon>Anura</taxon>
        <taxon>Neobatrachia</taxon>
        <taxon>Hyloidea</taxon>
        <taxon>Leptodactylidae</taxon>
        <taxon>Leiuperinae</taxon>
        <taxon>Engystomops</taxon>
    </lineage>
</organism>
<evidence type="ECO:0000313" key="2">
    <source>
        <dbReference type="Proteomes" id="UP000824782"/>
    </source>
</evidence>
<dbReference type="Proteomes" id="UP000824782">
    <property type="component" value="Unassembled WGS sequence"/>
</dbReference>
<name>A0AAV7ALB1_ENGPU</name>
<proteinExistence type="predicted"/>
<gene>
    <name evidence="1" type="ORF">GDO81_015133</name>
</gene>
<sequence>MEPRSTYTKSPMKKAVFTFQENRTSKHPAGVITNQCQGEEVICLLQRSDCNICGHSGNAHTCSSASVPTLVHGAPIVSRHLWWMTRWLDILLLSRE</sequence>
<comment type="caution">
    <text evidence="1">The sequence shown here is derived from an EMBL/GenBank/DDBJ whole genome shotgun (WGS) entry which is preliminary data.</text>
</comment>
<protein>
    <submittedName>
        <fullName evidence="1">Uncharacterized protein</fullName>
    </submittedName>
</protein>
<dbReference type="EMBL" id="WNYA01000007">
    <property type="protein sequence ID" value="KAG8560792.1"/>
    <property type="molecule type" value="Genomic_DNA"/>
</dbReference>
<keyword evidence="2" id="KW-1185">Reference proteome</keyword>
<reference evidence="1" key="1">
    <citation type="thesis" date="2020" institute="ProQuest LLC" country="789 East Eisenhower Parkway, Ann Arbor, MI, USA">
        <title>Comparative Genomics and Chromosome Evolution.</title>
        <authorList>
            <person name="Mudd A.B."/>
        </authorList>
    </citation>
    <scope>NUCLEOTIDE SEQUENCE</scope>
    <source>
        <strain evidence="1">237g6f4</strain>
        <tissue evidence="1">Blood</tissue>
    </source>
</reference>
<dbReference type="AlphaFoldDB" id="A0AAV7ALB1"/>